<proteinExistence type="inferred from homology"/>
<dbReference type="Pfam" id="PF00437">
    <property type="entry name" value="T2SSE"/>
    <property type="match status" value="1"/>
</dbReference>
<dbReference type="AlphaFoldDB" id="A0A221K7Z7"/>
<dbReference type="GO" id="GO:0005524">
    <property type="term" value="F:ATP binding"/>
    <property type="evidence" value="ECO:0007669"/>
    <property type="project" value="UniProtKB-UniRule"/>
</dbReference>
<dbReference type="CDD" id="cd01130">
    <property type="entry name" value="VirB11-like_ATPase"/>
    <property type="match status" value="1"/>
</dbReference>
<dbReference type="KEGG" id="spse:SULPSESMR1_04383"/>
<keyword evidence="5" id="KW-1185">Reference proteome</keyword>
<dbReference type="PANTHER" id="PTHR30486:SF6">
    <property type="entry name" value="TYPE IV PILUS RETRACTATION ATPASE PILT"/>
    <property type="match status" value="1"/>
</dbReference>
<feature type="domain" description="Bacterial type II secretion system protein E" evidence="3">
    <location>
        <begin position="154"/>
        <end position="313"/>
    </location>
</feature>
<sequence length="342" mass="38430">MHDGNMPRLAPAGLASFLAPLQDYLDQPDVIELCINRPKELFVETYDGWKIEYIDALTFAHLSSLATTAATFTKQSIDPTHPILSGSLPGGERIQIVIPPAVPQDTVSITIRKPAERTFTLEDYEQSGMFDDIFTEIGSLSDVDKTLLDLHSKKSWKAFLKYAVRNKKNILVSGSTGSGKTTFSKALIPEIPDNERILTIEDTVELVIPQPNNVRLIYSKDGQGQAKLSVRQLLESSLRMRPDRIFLQELRDAEAFYYLRNVNTGHSGSITTIHANSAMLAFEQLALLVKESEAGRDLKRSEIKEMLLQMVDVVVQVKRRDGRFRITEIFFDPTRKFEGAKS</sequence>
<comment type="similarity">
    <text evidence="1 2">Belongs to the GSP E family.</text>
</comment>
<dbReference type="InterPro" id="IPR050921">
    <property type="entry name" value="T4SS_GSP_E_ATPase"/>
</dbReference>
<accession>A0A221K7Z7</accession>
<evidence type="ECO:0000256" key="1">
    <source>
        <dbReference type="ARBA" id="ARBA00006611"/>
    </source>
</evidence>
<evidence type="ECO:0000313" key="4">
    <source>
        <dbReference type="EMBL" id="ASM75106.1"/>
    </source>
</evidence>
<geneLocation type="plasmid" evidence="4 5">
    <name>pSMR1-3</name>
</geneLocation>
<keyword evidence="2" id="KW-0547">Nucleotide-binding</keyword>
<dbReference type="GO" id="GO:0016887">
    <property type="term" value="F:ATP hydrolysis activity"/>
    <property type="evidence" value="ECO:0007669"/>
    <property type="project" value="InterPro"/>
</dbReference>
<keyword evidence="4" id="KW-0614">Plasmid</keyword>
<dbReference type="Proteomes" id="UP000199754">
    <property type="component" value="Plasmid pSMR1-3"/>
</dbReference>
<dbReference type="GO" id="GO:0043684">
    <property type="term" value="C:type IV secretion system complex"/>
    <property type="evidence" value="ECO:0007669"/>
    <property type="project" value="UniProtKB-UniRule"/>
</dbReference>
<reference evidence="4 5" key="1">
    <citation type="submission" date="2017-07" db="EMBL/GenBank/DDBJ databases">
        <title>Genome Sequence of Sulfitobacter pseudonitzschiae Strain SMR1 Isolated from a culture of the Diatom Skeletonema marinoi.</title>
        <authorList>
            <person name="Topel M."/>
            <person name="Pinder M.I.M."/>
            <person name="Johansson O.N."/>
            <person name="Kourtchenko O."/>
            <person name="Godhe A."/>
            <person name="Clarke A.K."/>
        </authorList>
    </citation>
    <scope>NUCLEOTIDE SEQUENCE [LARGE SCALE GENOMIC DNA]</scope>
    <source>
        <strain evidence="4 5">SMR1</strain>
        <plasmid evidence="4 5">pSMR1-3</plasmid>
    </source>
</reference>
<gene>
    <name evidence="4" type="ORF">SULPSESMR1_04383</name>
</gene>
<dbReference type="InterPro" id="IPR001482">
    <property type="entry name" value="T2SS/T4SS_dom"/>
</dbReference>
<organism evidence="4 5">
    <name type="scientific">Pseudosulfitobacter pseudonitzschiae</name>
    <dbReference type="NCBI Taxonomy" id="1402135"/>
    <lineage>
        <taxon>Bacteria</taxon>
        <taxon>Pseudomonadati</taxon>
        <taxon>Pseudomonadota</taxon>
        <taxon>Alphaproteobacteria</taxon>
        <taxon>Rhodobacterales</taxon>
        <taxon>Roseobacteraceae</taxon>
        <taxon>Pseudosulfitobacter</taxon>
    </lineage>
</organism>
<dbReference type="NCBIfam" id="TIGR02788">
    <property type="entry name" value="VirB11"/>
    <property type="match status" value="1"/>
</dbReference>
<name>A0A221K7Z7_9RHOB</name>
<dbReference type="InterPro" id="IPR027417">
    <property type="entry name" value="P-loop_NTPase"/>
</dbReference>
<keyword evidence="2" id="KW-0963">Cytoplasm</keyword>
<dbReference type="Gene3D" id="3.30.450.90">
    <property type="match status" value="1"/>
</dbReference>
<evidence type="ECO:0000259" key="3">
    <source>
        <dbReference type="Pfam" id="PF00437"/>
    </source>
</evidence>
<dbReference type="GO" id="GO:0005737">
    <property type="term" value="C:cytoplasm"/>
    <property type="evidence" value="ECO:0007669"/>
    <property type="project" value="UniProtKB-SubCell"/>
</dbReference>
<protein>
    <recommendedName>
        <fullName evidence="2">Type IV secretion system protein</fullName>
    </recommendedName>
</protein>
<dbReference type="InterPro" id="IPR014155">
    <property type="entry name" value="VirB11"/>
</dbReference>
<keyword evidence="2" id="KW-0067">ATP-binding</keyword>
<dbReference type="EMBL" id="CP022418">
    <property type="protein sequence ID" value="ASM75106.1"/>
    <property type="molecule type" value="Genomic_DNA"/>
</dbReference>
<dbReference type="GO" id="GO:0044097">
    <property type="term" value="P:secretion by the type IV secretion system"/>
    <property type="evidence" value="ECO:0007669"/>
    <property type="project" value="InterPro"/>
</dbReference>
<evidence type="ECO:0000313" key="5">
    <source>
        <dbReference type="Proteomes" id="UP000199754"/>
    </source>
</evidence>
<dbReference type="PANTHER" id="PTHR30486">
    <property type="entry name" value="TWITCHING MOTILITY PROTEIN PILT"/>
    <property type="match status" value="1"/>
</dbReference>
<dbReference type="SUPFAM" id="SSF52540">
    <property type="entry name" value="P-loop containing nucleoside triphosphate hydrolases"/>
    <property type="match status" value="1"/>
</dbReference>
<dbReference type="OrthoDB" id="9810761at2"/>
<evidence type="ECO:0000256" key="2">
    <source>
        <dbReference type="RuleBase" id="RU366071"/>
    </source>
</evidence>
<comment type="subcellular location">
    <subcellularLocation>
        <location evidence="2">Cytoplasm</location>
    </subcellularLocation>
</comment>
<dbReference type="RefSeq" id="WP_089423118.1">
    <property type="nucleotide sequence ID" value="NZ_CP022418.1"/>
</dbReference>
<comment type="function">
    <text evidence="2">Part of the Type IV secretion system.</text>
</comment>
<dbReference type="Gene3D" id="3.40.50.300">
    <property type="entry name" value="P-loop containing nucleotide triphosphate hydrolases"/>
    <property type="match status" value="1"/>
</dbReference>